<keyword evidence="2" id="KW-1133">Transmembrane helix</keyword>
<dbReference type="InterPro" id="IPR008608">
    <property type="entry name" value="Ectropic_vir_integratn_site_2A"/>
</dbReference>
<evidence type="ECO:0000256" key="3">
    <source>
        <dbReference type="SAM" id="SignalP"/>
    </source>
</evidence>
<evidence type="ECO:0000256" key="1">
    <source>
        <dbReference type="SAM" id="MobiDB-lite"/>
    </source>
</evidence>
<gene>
    <name evidence="4" type="primary">Evi2a</name>
    <name evidence="4" type="ORF">CRYUND_R13770</name>
</gene>
<feature type="signal peptide" evidence="3">
    <location>
        <begin position="1"/>
        <end position="27"/>
    </location>
</feature>
<protein>
    <submittedName>
        <fullName evidence="4">EVI2A protein</fullName>
    </submittedName>
</protein>
<proteinExistence type="predicted"/>
<evidence type="ECO:0000313" key="5">
    <source>
        <dbReference type="Proteomes" id="UP000534426"/>
    </source>
</evidence>
<keyword evidence="5" id="KW-1185">Reference proteome</keyword>
<comment type="caution">
    <text evidence="4">The sequence shown here is derived from an EMBL/GenBank/DDBJ whole genome shotgun (WGS) entry which is preliminary data.</text>
</comment>
<evidence type="ECO:0000313" key="4">
    <source>
        <dbReference type="EMBL" id="NWJ01324.1"/>
    </source>
</evidence>
<name>A0A7K4L9C1_9AVES</name>
<dbReference type="PANTHER" id="PTHR15568">
    <property type="entry name" value="ECOTROPIC VIRAL INTEGRATION SITE 2A"/>
    <property type="match status" value="1"/>
</dbReference>
<feature type="region of interest" description="Disordered" evidence="1">
    <location>
        <begin position="34"/>
        <end position="122"/>
    </location>
</feature>
<keyword evidence="2" id="KW-0812">Transmembrane</keyword>
<feature type="chain" id="PRO_5029700652" evidence="3">
    <location>
        <begin position="28"/>
        <end position="257"/>
    </location>
</feature>
<keyword evidence="3" id="KW-0732">Signal</keyword>
<feature type="compositionally biased region" description="Pro residues" evidence="1">
    <location>
        <begin position="80"/>
        <end position="96"/>
    </location>
</feature>
<dbReference type="Pfam" id="PF05399">
    <property type="entry name" value="EVI2A"/>
    <property type="match status" value="1"/>
</dbReference>
<dbReference type="Proteomes" id="UP000534426">
    <property type="component" value="Unassembled WGS sequence"/>
</dbReference>
<reference evidence="4 5" key="1">
    <citation type="submission" date="2019-09" db="EMBL/GenBank/DDBJ databases">
        <title>Bird 10,000 Genomes (B10K) Project - Family phase.</title>
        <authorList>
            <person name="Zhang G."/>
        </authorList>
    </citation>
    <scope>NUCLEOTIDE SEQUENCE [LARGE SCALE GENOMIC DNA]</scope>
    <source>
        <strain evidence="4">B10K-MSB-37135</strain>
        <tissue evidence="4">Heart</tissue>
    </source>
</reference>
<dbReference type="AlphaFoldDB" id="A0A7K4L9C1"/>
<dbReference type="PANTHER" id="PTHR15568:SF0">
    <property type="entry name" value="PROTEIN EVI2A"/>
    <property type="match status" value="1"/>
</dbReference>
<keyword evidence="2" id="KW-0472">Membrane</keyword>
<sequence>MKTERCSKGHFAFFAAVFFSLCVHVSANHTAHPTVTSDTWNSSSPNPRGSLNASEGSTEVPSSTAPGSETAATWGKEPGTPQPRPSARAPRPPTPSPATRTVSAGPRDATKARTTVPKGTTKETCEDNKPLILICFIVIAVLLLICTFLLLSTVVLANKLSYLKKAKQGKRAPRSNGDFLAANSFWPSAAGTWHRLPREAAGTDLLMQELVAEREAVLQSRAEDTATRHLAMQGAADQPDQETRTPGSVLANFVVEI</sequence>
<organism evidence="4 5">
    <name type="scientific">Crypturellus undulatus</name>
    <dbReference type="NCBI Taxonomy" id="48396"/>
    <lineage>
        <taxon>Eukaryota</taxon>
        <taxon>Metazoa</taxon>
        <taxon>Chordata</taxon>
        <taxon>Craniata</taxon>
        <taxon>Vertebrata</taxon>
        <taxon>Euteleostomi</taxon>
        <taxon>Archelosauria</taxon>
        <taxon>Archosauria</taxon>
        <taxon>Dinosauria</taxon>
        <taxon>Saurischia</taxon>
        <taxon>Theropoda</taxon>
        <taxon>Coelurosauria</taxon>
        <taxon>Aves</taxon>
        <taxon>Palaeognathae</taxon>
        <taxon>Tinamiformes</taxon>
        <taxon>Tinamidae</taxon>
        <taxon>Crypturellus</taxon>
    </lineage>
</organism>
<evidence type="ECO:0000256" key="2">
    <source>
        <dbReference type="SAM" id="Phobius"/>
    </source>
</evidence>
<feature type="non-terminal residue" evidence="4">
    <location>
        <position position="1"/>
    </location>
</feature>
<feature type="compositionally biased region" description="Polar residues" evidence="1">
    <location>
        <begin position="34"/>
        <end position="71"/>
    </location>
</feature>
<feature type="transmembrane region" description="Helical" evidence="2">
    <location>
        <begin position="131"/>
        <end position="157"/>
    </location>
</feature>
<feature type="non-terminal residue" evidence="4">
    <location>
        <position position="257"/>
    </location>
</feature>
<accession>A0A7K4L9C1</accession>
<dbReference type="EMBL" id="VWPW01007369">
    <property type="protein sequence ID" value="NWJ01324.1"/>
    <property type="molecule type" value="Genomic_DNA"/>
</dbReference>
<dbReference type="GO" id="GO:0016020">
    <property type="term" value="C:membrane"/>
    <property type="evidence" value="ECO:0007669"/>
    <property type="project" value="InterPro"/>
</dbReference>